<sequence length="279" mass="32257">MNDNNKRNNTQLNIPHSKNKSKDTKPLIQNINSNNLVIQETQKQKKNILNNGSIASNFINKYILKKNRLSNEQEEDIQSTIDKHFFKSSIDLLGYKGLTHDPNHYLILSNEYNETVGFAEMIKVEGQALADLPNEAMKSVVSDFIVFLRQYLDDIEFISLPLPNDSHKQQNEWTLKLNEVENLLANNSDKLSEREREQLLAQRKYIKETIAIFKSIDINLLNQGYVLIVYENTIPLLKNAVNNIFRLSSNTLRLHKMTVKDKETLCHRINNPLTVGHNN</sequence>
<dbReference type="HOGENOM" id="CLU_996736_0_0_9"/>
<protein>
    <submittedName>
        <fullName evidence="2">Uncharacterized protein</fullName>
    </submittedName>
</protein>
<dbReference type="AlphaFoldDB" id="A0A0F4LKW8"/>
<dbReference type="OrthoDB" id="2152770at2"/>
<organism evidence="2 3">
    <name type="scientific">Bombilactobacillus mellifer</name>
    <dbReference type="NCBI Taxonomy" id="1218492"/>
    <lineage>
        <taxon>Bacteria</taxon>
        <taxon>Bacillati</taxon>
        <taxon>Bacillota</taxon>
        <taxon>Bacilli</taxon>
        <taxon>Lactobacillales</taxon>
        <taxon>Lactobacillaceae</taxon>
        <taxon>Bombilactobacillus</taxon>
    </lineage>
</organism>
<feature type="region of interest" description="Disordered" evidence="1">
    <location>
        <begin position="1"/>
        <end position="26"/>
    </location>
</feature>
<keyword evidence="2" id="KW-0614">Plasmid</keyword>
<name>A0A0F4LKW8_9LACO</name>
<dbReference type="PATRIC" id="fig|1218492.5.peg.55"/>
<feature type="compositionally biased region" description="Polar residues" evidence="1">
    <location>
        <begin position="7"/>
        <end position="16"/>
    </location>
</feature>
<evidence type="ECO:0000313" key="2">
    <source>
        <dbReference type="EMBL" id="KJY59487.1"/>
    </source>
</evidence>
<evidence type="ECO:0000313" key="3">
    <source>
        <dbReference type="Proteomes" id="UP000033558"/>
    </source>
</evidence>
<evidence type="ECO:0000256" key="1">
    <source>
        <dbReference type="SAM" id="MobiDB-lite"/>
    </source>
</evidence>
<keyword evidence="3" id="KW-1185">Reference proteome</keyword>
<proteinExistence type="predicted"/>
<dbReference type="Proteomes" id="UP000033558">
    <property type="component" value="Plasmid pBin4p1"/>
</dbReference>
<comment type="caution">
    <text evidence="2">The sequence shown here is derived from an EMBL/GenBank/DDBJ whole genome shotgun (WGS) entry which is preliminary data.</text>
</comment>
<reference evidence="2 3" key="1">
    <citation type="submission" date="2015-01" db="EMBL/GenBank/DDBJ databases">
        <title>Comparative genomics of the lactic acid bacteria isolated from the honey bee gut.</title>
        <authorList>
            <person name="Ellegaard K.M."/>
            <person name="Tamarit D."/>
            <person name="Javelind E."/>
            <person name="Olofsson T."/>
            <person name="Andersson S.G."/>
            <person name="Vasquez A."/>
        </authorList>
    </citation>
    <scope>NUCLEOTIDE SEQUENCE [LARGE SCALE GENOMIC DNA]</scope>
    <source>
        <strain evidence="2 3">Bin4</strain>
        <plasmid evidence="2">pBin4p1</plasmid>
    </source>
</reference>
<dbReference type="EMBL" id="JXJQ01000022">
    <property type="protein sequence ID" value="KJY59487.1"/>
    <property type="molecule type" value="Genomic_DNA"/>
</dbReference>
<dbReference type="RefSeq" id="WP_046318080.1">
    <property type="nucleotide sequence ID" value="NZ_JBHSZT010000002.1"/>
</dbReference>
<geneLocation type="plasmid" evidence="2">
    <name>pBin4p1</name>
</geneLocation>
<accession>A0A0F4LKW8</accession>
<gene>
    <name evidence="2" type="ORF">JG30_12600</name>
</gene>